<accession>A0A0D2L2B9</accession>
<evidence type="ECO:0000256" key="1">
    <source>
        <dbReference type="SAM" id="MobiDB-lite"/>
    </source>
</evidence>
<feature type="region of interest" description="Disordered" evidence="1">
    <location>
        <begin position="1"/>
        <end position="55"/>
    </location>
</feature>
<dbReference type="Proteomes" id="UP000054270">
    <property type="component" value="Unassembled WGS sequence"/>
</dbReference>
<dbReference type="AlphaFoldDB" id="A0A0D2L2B9"/>
<gene>
    <name evidence="2" type="ORF">HYPSUDRAFT_766269</name>
</gene>
<feature type="compositionally biased region" description="Polar residues" evidence="1">
    <location>
        <begin position="117"/>
        <end position="136"/>
    </location>
</feature>
<evidence type="ECO:0000313" key="2">
    <source>
        <dbReference type="EMBL" id="KJA20822.1"/>
    </source>
</evidence>
<evidence type="ECO:0000313" key="3">
    <source>
        <dbReference type="Proteomes" id="UP000054270"/>
    </source>
</evidence>
<feature type="compositionally biased region" description="Low complexity" evidence="1">
    <location>
        <begin position="40"/>
        <end position="53"/>
    </location>
</feature>
<proteinExistence type="predicted"/>
<name>A0A0D2L2B9_HYPSF</name>
<organism evidence="2 3">
    <name type="scientific">Hypholoma sublateritium (strain FD-334 SS-4)</name>
    <dbReference type="NCBI Taxonomy" id="945553"/>
    <lineage>
        <taxon>Eukaryota</taxon>
        <taxon>Fungi</taxon>
        <taxon>Dikarya</taxon>
        <taxon>Basidiomycota</taxon>
        <taxon>Agaricomycotina</taxon>
        <taxon>Agaricomycetes</taxon>
        <taxon>Agaricomycetidae</taxon>
        <taxon>Agaricales</taxon>
        <taxon>Agaricineae</taxon>
        <taxon>Strophariaceae</taxon>
        <taxon>Hypholoma</taxon>
    </lineage>
</organism>
<dbReference type="EMBL" id="KN817563">
    <property type="protein sequence ID" value="KJA20822.1"/>
    <property type="molecule type" value="Genomic_DNA"/>
</dbReference>
<keyword evidence="3" id="KW-1185">Reference proteome</keyword>
<reference evidence="3" key="1">
    <citation type="submission" date="2014-04" db="EMBL/GenBank/DDBJ databases">
        <title>Evolutionary Origins and Diversification of the Mycorrhizal Mutualists.</title>
        <authorList>
            <consortium name="DOE Joint Genome Institute"/>
            <consortium name="Mycorrhizal Genomics Consortium"/>
            <person name="Kohler A."/>
            <person name="Kuo A."/>
            <person name="Nagy L.G."/>
            <person name="Floudas D."/>
            <person name="Copeland A."/>
            <person name="Barry K.W."/>
            <person name="Cichocki N."/>
            <person name="Veneault-Fourrey C."/>
            <person name="LaButti K."/>
            <person name="Lindquist E.A."/>
            <person name="Lipzen A."/>
            <person name="Lundell T."/>
            <person name="Morin E."/>
            <person name="Murat C."/>
            <person name="Riley R."/>
            <person name="Ohm R."/>
            <person name="Sun H."/>
            <person name="Tunlid A."/>
            <person name="Henrissat B."/>
            <person name="Grigoriev I.V."/>
            <person name="Hibbett D.S."/>
            <person name="Martin F."/>
        </authorList>
    </citation>
    <scope>NUCLEOTIDE SEQUENCE [LARGE SCALE GENOMIC DNA]</scope>
    <source>
        <strain evidence="3">FD-334 SS-4</strain>
    </source>
</reference>
<dbReference type="OrthoDB" id="3070764at2759"/>
<protein>
    <submittedName>
        <fullName evidence="2">Uncharacterized protein</fullName>
    </submittedName>
</protein>
<feature type="region of interest" description="Disordered" evidence="1">
    <location>
        <begin position="116"/>
        <end position="150"/>
    </location>
</feature>
<feature type="compositionally biased region" description="Polar residues" evidence="1">
    <location>
        <begin position="72"/>
        <end position="93"/>
    </location>
</feature>
<sequence>MSGRGSEEWPFAGSRRMSPTTNSESHTRHKIGASDSISRNNTITNSNNKTTVTGNSSTSMVFNIVSIHSPVSPANETQPDTTNSGTGSSNRNEGSMAPLINLTNVDSKYTPHVEQPMQLSDSLPSGIISSEASPQHLSMPKSEEKPSLESTPTMYDVVSELAREDNPVPAQIKCKELRSGRYLPKETEGYIKRYMSTPLFDSSRVIPLYYPSPNTPGPETWTRHVCMGDVGFFNSLGGFTTLFNIFESKAQNTSLGYRPPASFRPFYLTVSEVSAAADRREPPMQHCMMYGLEKKLMVDGAGTSTASSMALWVPSKIDAADFSAIYMENGYTRFSMQHHREMEVLQYLRDEQPLWKSHFDQDCPIQFRDLSLAVILATYRTETWTLAAGVKRFLETKKDPLTLERLPKYHNLSRYVWKTNDRSIRCEYGPKEVHLDKLEQYFSGENLQWNLGAEDRRNIRECHCVGVRACVLKKPKSRIGASISSLTSSKNTTRSRLQLHMSMPTIRRS</sequence>
<feature type="region of interest" description="Disordered" evidence="1">
    <location>
        <begin position="70"/>
        <end position="96"/>
    </location>
</feature>